<dbReference type="SUPFAM" id="SSF56300">
    <property type="entry name" value="Metallo-dependent phosphatases"/>
    <property type="match status" value="1"/>
</dbReference>
<dbReference type="AlphaFoldDB" id="A0A420WDH7"/>
<keyword evidence="4" id="KW-1185">Reference proteome</keyword>
<proteinExistence type="predicted"/>
<feature type="domain" description="PhoD-like phosphatase metallophosphatase" evidence="1">
    <location>
        <begin position="146"/>
        <end position="528"/>
    </location>
</feature>
<dbReference type="OrthoDB" id="327733at2"/>
<name>A0A420WDH7_9PROT</name>
<dbReference type="Gene3D" id="2.60.40.380">
    <property type="entry name" value="Purple acid phosphatase-like, N-terminal"/>
    <property type="match status" value="1"/>
</dbReference>
<dbReference type="InParanoid" id="A0A420WDH7"/>
<dbReference type="RefSeq" id="WP_121101142.1">
    <property type="nucleotide sequence ID" value="NZ_RBII01000002.1"/>
</dbReference>
<organism evidence="3 4">
    <name type="scientific">Litorimonas taeanensis</name>
    <dbReference type="NCBI Taxonomy" id="568099"/>
    <lineage>
        <taxon>Bacteria</taxon>
        <taxon>Pseudomonadati</taxon>
        <taxon>Pseudomonadota</taxon>
        <taxon>Alphaproteobacteria</taxon>
        <taxon>Maricaulales</taxon>
        <taxon>Robiginitomaculaceae</taxon>
    </lineage>
</organism>
<dbReference type="EMBL" id="RBII01000002">
    <property type="protein sequence ID" value="RKQ69079.1"/>
    <property type="molecule type" value="Genomic_DNA"/>
</dbReference>
<dbReference type="PROSITE" id="PS51257">
    <property type="entry name" value="PROKAR_LIPOPROTEIN"/>
    <property type="match status" value="1"/>
</dbReference>
<protein>
    <submittedName>
        <fullName evidence="3">Alkaline phosphatase D</fullName>
    </submittedName>
</protein>
<gene>
    <name evidence="3" type="ORF">DES40_1860</name>
</gene>
<dbReference type="InterPro" id="IPR018946">
    <property type="entry name" value="PhoD-like_MPP"/>
</dbReference>
<sequence length="577" mass="64728">MKNPLQKLPTRRGFLGALGVGSVAACADTASLSFSAKNESRSGQFAHGVSSGDPFSDSVILWTRVTPDTEGPVELVWEIDQDANFKSLSASGNVTTNASKDYTVKVEATGLQAGTWYFYRFRIGETVSQIGRTRTLPNGSLQAARFAVVSCSNWQHGYFNAYDHIARQAEGDAFDALIHLGDYYYEYGIEDAPKLPDRAHLPPHEIITLKDYRTRHAQYRSDSTLQDVTAKMPLIAVWDDHETTNDSWKGGAENHNSDEGDWDIRREAALRAYYEWMPLREPKFGRSRNEIYRAFEWGDLASIVCVETRLTARAEQIIVEDYIDQIDTPGGAEKFKKDILNAPNRDMLGKEQQEFIVDTFKASKAKGTSWRLLANQVIMGRLLTPDFTPYIDESALETIEQDWAGVRDFLTLSKYNVPVYPDSWDGYPVARNAFYNALSDADIHDMLVLTGDAHEFWVNELTTENHEKMGVELVTSSVSSQTLTAYLGEATADHNLLLTQSNQDARYYNALVNGYIDLSLTQKKAKVKMVGISTVLSRDYEAFDAARFTLRKSKDTIKVTAPKGLNFKQRLLFAGLG</sequence>
<dbReference type="PROSITE" id="PS51318">
    <property type="entry name" value="TAT"/>
    <property type="match status" value="1"/>
</dbReference>
<evidence type="ECO:0000313" key="4">
    <source>
        <dbReference type="Proteomes" id="UP000282211"/>
    </source>
</evidence>
<evidence type="ECO:0000259" key="1">
    <source>
        <dbReference type="Pfam" id="PF09423"/>
    </source>
</evidence>
<dbReference type="InterPro" id="IPR006311">
    <property type="entry name" value="TAT_signal"/>
</dbReference>
<dbReference type="Proteomes" id="UP000282211">
    <property type="component" value="Unassembled WGS sequence"/>
</dbReference>
<evidence type="ECO:0000313" key="3">
    <source>
        <dbReference type="EMBL" id="RKQ69079.1"/>
    </source>
</evidence>
<dbReference type="InterPro" id="IPR032093">
    <property type="entry name" value="PhoD_N"/>
</dbReference>
<dbReference type="Gene3D" id="3.60.21.70">
    <property type="entry name" value="PhoD-like phosphatase"/>
    <property type="match status" value="1"/>
</dbReference>
<dbReference type="InterPro" id="IPR052900">
    <property type="entry name" value="Phospholipid_Metab_Enz"/>
</dbReference>
<feature type="domain" description="Phospholipase D N-terminal" evidence="2">
    <location>
        <begin position="47"/>
        <end position="135"/>
    </location>
</feature>
<comment type="caution">
    <text evidence="3">The sequence shown here is derived from an EMBL/GenBank/DDBJ whole genome shotgun (WGS) entry which is preliminary data.</text>
</comment>
<dbReference type="InterPro" id="IPR029052">
    <property type="entry name" value="Metallo-depent_PP-like"/>
</dbReference>
<dbReference type="Pfam" id="PF16655">
    <property type="entry name" value="PhoD_N"/>
    <property type="match status" value="1"/>
</dbReference>
<dbReference type="CDD" id="cd07389">
    <property type="entry name" value="MPP_PhoD"/>
    <property type="match status" value="1"/>
</dbReference>
<accession>A0A420WDH7</accession>
<dbReference type="InterPro" id="IPR038607">
    <property type="entry name" value="PhoD-like_sf"/>
</dbReference>
<reference evidence="3 4" key="1">
    <citation type="submission" date="2018-10" db="EMBL/GenBank/DDBJ databases">
        <title>Genomic Encyclopedia of Type Strains, Phase IV (KMG-IV): sequencing the most valuable type-strain genomes for metagenomic binning, comparative biology and taxonomic classification.</title>
        <authorList>
            <person name="Goeker M."/>
        </authorList>
    </citation>
    <scope>NUCLEOTIDE SEQUENCE [LARGE SCALE GENOMIC DNA]</scope>
    <source>
        <strain evidence="3 4">DSM 22008</strain>
    </source>
</reference>
<dbReference type="Pfam" id="PF09423">
    <property type="entry name" value="PhoD"/>
    <property type="match status" value="1"/>
</dbReference>
<dbReference type="PANTHER" id="PTHR43606">
    <property type="entry name" value="PHOSPHATASE, PUTATIVE (AFU_ORTHOLOGUE AFUA_6G08710)-RELATED"/>
    <property type="match status" value="1"/>
</dbReference>
<evidence type="ECO:0000259" key="2">
    <source>
        <dbReference type="Pfam" id="PF16655"/>
    </source>
</evidence>
<dbReference type="PANTHER" id="PTHR43606:SF2">
    <property type="entry name" value="ALKALINE PHOSPHATASE FAMILY PROTEIN (AFU_ORTHOLOGUE AFUA_5G03860)"/>
    <property type="match status" value="1"/>
</dbReference>